<gene>
    <name evidence="4" type="ORF">EZV62_024817</name>
</gene>
<dbReference type="SMART" id="SM00343">
    <property type="entry name" value="ZnF_C2HC"/>
    <property type="match status" value="1"/>
</dbReference>
<name>A0A5C7GX90_9ROSI</name>
<dbReference type="EMBL" id="VAHF01000012">
    <property type="protein sequence ID" value="TXG48942.1"/>
    <property type="molecule type" value="Genomic_DNA"/>
</dbReference>
<dbReference type="GO" id="GO:0008270">
    <property type="term" value="F:zinc ion binding"/>
    <property type="evidence" value="ECO:0007669"/>
    <property type="project" value="UniProtKB-KW"/>
</dbReference>
<evidence type="ECO:0000256" key="1">
    <source>
        <dbReference type="PROSITE-ProRule" id="PRU00047"/>
    </source>
</evidence>
<dbReference type="AlphaFoldDB" id="A0A5C7GX90"/>
<keyword evidence="1" id="KW-0479">Metal-binding</keyword>
<keyword evidence="1" id="KW-0862">Zinc</keyword>
<sequence length="275" mass="29144">MVRARGASSEASGCAQGGQGKKDGSLSSRKDFVPGANQLGGFSFVDCKDLEDSGGVEIEVVSNNIYASTSSPLMIEGGCLWVDLGVLMISNIPMICMTKDIGQFLGSFIGEVREVDVGPSGDCLETILPIQYERLPNFCFRCGLVGHSVRECTSSGEDGLREGSGMLYGAWLRATVPFVQYGRGNWGGHVNRRNQGVYRRDNNLVQQAREFNQQFLVKSGNTRLPEGSSGKDASGGINQVGDGSGILVGSGDVISNSVPSSNLNFVASRDSRPAG</sequence>
<keyword evidence="5" id="KW-1185">Reference proteome</keyword>
<reference evidence="5" key="1">
    <citation type="journal article" date="2019" name="Gigascience">
        <title>De novo genome assembly of the endangered Acer yangbiense, a plant species with extremely small populations endemic to Yunnan Province, China.</title>
        <authorList>
            <person name="Yang J."/>
            <person name="Wariss H.M."/>
            <person name="Tao L."/>
            <person name="Zhang R."/>
            <person name="Yun Q."/>
            <person name="Hollingsworth P."/>
            <person name="Dao Z."/>
            <person name="Luo G."/>
            <person name="Guo H."/>
            <person name="Ma Y."/>
            <person name="Sun W."/>
        </authorList>
    </citation>
    <scope>NUCLEOTIDE SEQUENCE [LARGE SCALE GENOMIC DNA]</scope>
    <source>
        <strain evidence="5">cv. Malutang</strain>
    </source>
</reference>
<dbReference type="OrthoDB" id="2219495at2759"/>
<dbReference type="InterPro" id="IPR025836">
    <property type="entry name" value="Zn_knuckle_CX2CX4HX4C"/>
</dbReference>
<dbReference type="Proteomes" id="UP000323000">
    <property type="component" value="Chromosome 12"/>
</dbReference>
<feature type="domain" description="CCHC-type" evidence="3">
    <location>
        <begin position="139"/>
        <end position="154"/>
    </location>
</feature>
<keyword evidence="1" id="KW-0863">Zinc-finger</keyword>
<accession>A0A5C7GX90</accession>
<evidence type="ECO:0000256" key="2">
    <source>
        <dbReference type="SAM" id="MobiDB-lite"/>
    </source>
</evidence>
<dbReference type="PROSITE" id="PS50158">
    <property type="entry name" value="ZF_CCHC"/>
    <property type="match status" value="1"/>
</dbReference>
<dbReference type="Pfam" id="PF14392">
    <property type="entry name" value="zf-CCHC_4"/>
    <property type="match status" value="1"/>
</dbReference>
<proteinExistence type="predicted"/>
<comment type="caution">
    <text evidence="4">The sequence shown here is derived from an EMBL/GenBank/DDBJ whole genome shotgun (WGS) entry which is preliminary data.</text>
</comment>
<feature type="region of interest" description="Disordered" evidence="2">
    <location>
        <begin position="1"/>
        <end position="27"/>
    </location>
</feature>
<feature type="compositionally biased region" description="Polar residues" evidence="2">
    <location>
        <begin position="255"/>
        <end position="265"/>
    </location>
</feature>
<evidence type="ECO:0000313" key="5">
    <source>
        <dbReference type="Proteomes" id="UP000323000"/>
    </source>
</evidence>
<evidence type="ECO:0000259" key="3">
    <source>
        <dbReference type="PROSITE" id="PS50158"/>
    </source>
</evidence>
<organism evidence="4 5">
    <name type="scientific">Acer yangbiense</name>
    <dbReference type="NCBI Taxonomy" id="1000413"/>
    <lineage>
        <taxon>Eukaryota</taxon>
        <taxon>Viridiplantae</taxon>
        <taxon>Streptophyta</taxon>
        <taxon>Embryophyta</taxon>
        <taxon>Tracheophyta</taxon>
        <taxon>Spermatophyta</taxon>
        <taxon>Magnoliopsida</taxon>
        <taxon>eudicotyledons</taxon>
        <taxon>Gunneridae</taxon>
        <taxon>Pentapetalae</taxon>
        <taxon>rosids</taxon>
        <taxon>malvids</taxon>
        <taxon>Sapindales</taxon>
        <taxon>Sapindaceae</taxon>
        <taxon>Hippocastanoideae</taxon>
        <taxon>Acereae</taxon>
        <taxon>Acer</taxon>
    </lineage>
</organism>
<protein>
    <recommendedName>
        <fullName evidence="3">CCHC-type domain-containing protein</fullName>
    </recommendedName>
</protein>
<evidence type="ECO:0000313" key="4">
    <source>
        <dbReference type="EMBL" id="TXG48942.1"/>
    </source>
</evidence>
<feature type="region of interest" description="Disordered" evidence="2">
    <location>
        <begin position="255"/>
        <end position="275"/>
    </location>
</feature>
<dbReference type="InterPro" id="IPR001878">
    <property type="entry name" value="Znf_CCHC"/>
</dbReference>
<dbReference type="GO" id="GO:0003676">
    <property type="term" value="F:nucleic acid binding"/>
    <property type="evidence" value="ECO:0007669"/>
    <property type="project" value="InterPro"/>
</dbReference>